<name>A0A1J3JSC2_NOCCA</name>
<dbReference type="AlphaFoldDB" id="A0A1J3JSC2"/>
<dbReference type="InterPro" id="IPR040256">
    <property type="entry name" value="At4g02000-like"/>
</dbReference>
<feature type="compositionally biased region" description="Basic residues" evidence="1">
    <location>
        <begin position="139"/>
        <end position="151"/>
    </location>
</feature>
<proteinExistence type="predicted"/>
<feature type="compositionally biased region" description="Basic and acidic residues" evidence="1">
    <location>
        <begin position="178"/>
        <end position="189"/>
    </location>
</feature>
<protein>
    <submittedName>
        <fullName evidence="2">Uncharacterized protein</fullName>
    </submittedName>
</protein>
<sequence>MDASHSKMGAGDLAVFPCHIPFWIRVHDMPLHYYKPDILKTIGSELGTFIDLDVREGWVKVQINALKPPTVRKPVCFPTCEESYVELEYENLEKHYFICLALSHERDDCPKAESNLPLPHGSSSSRRELRELPYSGSTTKHRSRTPPRRSGYHYYNKSPESNYDSHQRPMDNSNPYWEPRHNSDKHPDK</sequence>
<evidence type="ECO:0000313" key="2">
    <source>
        <dbReference type="EMBL" id="JAU94808.1"/>
    </source>
</evidence>
<reference evidence="2" key="1">
    <citation type="submission" date="2016-07" db="EMBL/GenBank/DDBJ databases">
        <title>De novo transcriptome assembly of four accessions of the metal hyperaccumulator plant Noccaea caerulescens.</title>
        <authorList>
            <person name="Blande D."/>
            <person name="Halimaa P."/>
            <person name="Tervahauta A.I."/>
            <person name="Aarts M.G."/>
            <person name="Karenlampi S.O."/>
        </authorList>
    </citation>
    <scope>NUCLEOTIDE SEQUENCE</scope>
</reference>
<evidence type="ECO:0000256" key="1">
    <source>
        <dbReference type="SAM" id="MobiDB-lite"/>
    </source>
</evidence>
<dbReference type="PANTHER" id="PTHR31286:SF163">
    <property type="entry name" value="ZINC KNUCKLE CX2CX4HX4C DOMAIN-CONTAINING PROTEIN"/>
    <property type="match status" value="1"/>
</dbReference>
<dbReference type="PANTHER" id="PTHR31286">
    <property type="entry name" value="GLYCINE-RICH CELL WALL STRUCTURAL PROTEIN 1.8-LIKE"/>
    <property type="match status" value="1"/>
</dbReference>
<organism evidence="2">
    <name type="scientific">Noccaea caerulescens</name>
    <name type="common">Alpine penny-cress</name>
    <name type="synonym">Thlaspi caerulescens</name>
    <dbReference type="NCBI Taxonomy" id="107243"/>
    <lineage>
        <taxon>Eukaryota</taxon>
        <taxon>Viridiplantae</taxon>
        <taxon>Streptophyta</taxon>
        <taxon>Embryophyta</taxon>
        <taxon>Tracheophyta</taxon>
        <taxon>Spermatophyta</taxon>
        <taxon>Magnoliopsida</taxon>
        <taxon>eudicotyledons</taxon>
        <taxon>Gunneridae</taxon>
        <taxon>Pentapetalae</taxon>
        <taxon>rosids</taxon>
        <taxon>malvids</taxon>
        <taxon>Brassicales</taxon>
        <taxon>Brassicaceae</taxon>
        <taxon>Coluteocarpeae</taxon>
        <taxon>Noccaea</taxon>
    </lineage>
</organism>
<dbReference type="EMBL" id="GEVM01011130">
    <property type="protein sequence ID" value="JAU94808.1"/>
    <property type="molecule type" value="Transcribed_RNA"/>
</dbReference>
<feature type="region of interest" description="Disordered" evidence="1">
    <location>
        <begin position="110"/>
        <end position="189"/>
    </location>
</feature>
<accession>A0A1J3JSC2</accession>
<gene>
    <name evidence="2" type="ORF">MP_TR13125_c1_g1_i1_g.38360</name>
</gene>